<dbReference type="PIRSF" id="PIRSF005211">
    <property type="entry name" value="Ab_hydro_YheT"/>
    <property type="match status" value="1"/>
</dbReference>
<dbReference type="Gene3D" id="3.40.50.1820">
    <property type="entry name" value="alpha/beta hydrolase"/>
    <property type="match status" value="1"/>
</dbReference>
<dbReference type="InterPro" id="IPR029058">
    <property type="entry name" value="AB_hydrolase_fold"/>
</dbReference>
<feature type="active site" description="Charge relay system" evidence="2">
    <location>
        <position position="323"/>
    </location>
</feature>
<dbReference type="GO" id="GO:0051792">
    <property type="term" value="P:medium-chain fatty acid biosynthetic process"/>
    <property type="evidence" value="ECO:0007669"/>
    <property type="project" value="TreeGrafter"/>
</dbReference>
<gene>
    <name evidence="4" type="ORF">IWW36_003124</name>
</gene>
<comment type="similarity">
    <text evidence="1">Belongs to the AB hydrolase superfamily. AB hydrolase 4 family.</text>
</comment>
<feature type="active site" description="Charge relay system" evidence="2">
    <location>
        <position position="352"/>
    </location>
</feature>
<dbReference type="GO" id="GO:0051793">
    <property type="term" value="P:medium-chain fatty acid catabolic process"/>
    <property type="evidence" value="ECO:0007669"/>
    <property type="project" value="TreeGrafter"/>
</dbReference>
<evidence type="ECO:0000313" key="4">
    <source>
        <dbReference type="EMBL" id="KAJ2848719.1"/>
    </source>
</evidence>
<evidence type="ECO:0000313" key="5">
    <source>
        <dbReference type="Proteomes" id="UP001139887"/>
    </source>
</evidence>
<organism evidence="4 5">
    <name type="scientific">Coemansia brasiliensis</name>
    <dbReference type="NCBI Taxonomy" id="2650707"/>
    <lineage>
        <taxon>Eukaryota</taxon>
        <taxon>Fungi</taxon>
        <taxon>Fungi incertae sedis</taxon>
        <taxon>Zoopagomycota</taxon>
        <taxon>Kickxellomycotina</taxon>
        <taxon>Kickxellomycetes</taxon>
        <taxon>Kickxellales</taxon>
        <taxon>Kickxellaceae</taxon>
        <taxon>Coemansia</taxon>
    </lineage>
</organism>
<accession>A0A9W8LZ99</accession>
<protein>
    <recommendedName>
        <fullName evidence="3">AB hydrolase-1 domain-containing protein</fullName>
    </recommendedName>
</protein>
<comment type="caution">
    <text evidence="4">The sequence shown here is derived from an EMBL/GenBank/DDBJ whole genome shotgun (WGS) entry which is preliminary data.</text>
</comment>
<dbReference type="GO" id="GO:0008126">
    <property type="term" value="F:acetylesterase activity"/>
    <property type="evidence" value="ECO:0007669"/>
    <property type="project" value="TreeGrafter"/>
</dbReference>
<feature type="domain" description="AB hydrolase-1" evidence="3">
    <location>
        <begin position="110"/>
        <end position="358"/>
    </location>
</feature>
<dbReference type="PANTHER" id="PTHR10794:SF63">
    <property type="entry name" value="ALPHA_BETA HYDROLASE 1, ISOFORM A"/>
    <property type="match status" value="1"/>
</dbReference>
<dbReference type="Pfam" id="PF00561">
    <property type="entry name" value="Abhydrolase_1"/>
    <property type="match status" value="1"/>
</dbReference>
<dbReference type="InterPro" id="IPR012020">
    <property type="entry name" value="ABHD4"/>
</dbReference>
<evidence type="ECO:0000256" key="1">
    <source>
        <dbReference type="ARBA" id="ARBA00010884"/>
    </source>
</evidence>
<keyword evidence="5" id="KW-1185">Reference proteome</keyword>
<feature type="active site" description="Charge relay system" evidence="2">
    <location>
        <position position="192"/>
    </location>
</feature>
<evidence type="ECO:0000256" key="2">
    <source>
        <dbReference type="PIRSR" id="PIRSR005211-1"/>
    </source>
</evidence>
<dbReference type="InterPro" id="IPR050960">
    <property type="entry name" value="AB_hydrolase_4_sf"/>
</dbReference>
<evidence type="ECO:0000259" key="3">
    <source>
        <dbReference type="Pfam" id="PF00561"/>
    </source>
</evidence>
<dbReference type="GO" id="GO:0047372">
    <property type="term" value="F:monoacylglycerol lipase activity"/>
    <property type="evidence" value="ECO:0007669"/>
    <property type="project" value="TreeGrafter"/>
</dbReference>
<name>A0A9W8LZ99_9FUNG</name>
<dbReference type="InterPro" id="IPR000073">
    <property type="entry name" value="AB_hydrolase_1"/>
</dbReference>
<dbReference type="PANTHER" id="PTHR10794">
    <property type="entry name" value="ABHYDROLASE DOMAIN-CONTAINING PROTEIN"/>
    <property type="match status" value="1"/>
</dbReference>
<dbReference type="Proteomes" id="UP001139887">
    <property type="component" value="Unassembled WGS sequence"/>
</dbReference>
<reference evidence="4" key="1">
    <citation type="submission" date="2022-07" db="EMBL/GenBank/DDBJ databases">
        <title>Phylogenomic reconstructions and comparative analyses of Kickxellomycotina fungi.</title>
        <authorList>
            <person name="Reynolds N.K."/>
            <person name="Stajich J.E."/>
            <person name="Barry K."/>
            <person name="Grigoriev I.V."/>
            <person name="Crous P."/>
            <person name="Smith M.E."/>
        </authorList>
    </citation>
    <scope>NUCLEOTIDE SEQUENCE</scope>
    <source>
        <strain evidence="4">NRRL 1566</strain>
    </source>
</reference>
<dbReference type="AlphaFoldDB" id="A0A9W8LZ99"/>
<dbReference type="OrthoDB" id="5954035at2759"/>
<proteinExistence type="inferred from homology"/>
<dbReference type="EMBL" id="JANBUW010000139">
    <property type="protein sequence ID" value="KAJ2848719.1"/>
    <property type="molecule type" value="Genomic_DNA"/>
</dbReference>
<sequence>MVYTVLLPRGWFRVQLTHATEEKQPRRGNKTLIAHLKDRCPTLADPNHAFYAPPYLLPQGDMQTIYLYTQHYKPAGCSIEYKREIFEFADGGKAAVDWALPDQEHNPNAPLIVLIPGIAGTSFDYYARSFIKELRKQVPASRVAVLQSRGCNGVKLVTPKAFHGGLTDDLREFMEHIAKRMPQAQLIGIGFSLGANILTKYIGEEGSKCRFIAAASVCNPYDIDVTISNMSQPTFKNRYLYAAALTRSLISVFTSNKDVIAAGGFELDPNAITSARTIDEFNKAFTAKVFGYASAKELNCSGSCVQYIKNIEIPMLFINALDDPMCYRQTIPIAEIKKNPNLVLAVTRHGGHLAYFEGLGLAPWLPSRLSMFVAAMLDWK</sequence>
<dbReference type="SUPFAM" id="SSF53474">
    <property type="entry name" value="alpha/beta-Hydrolases"/>
    <property type="match status" value="1"/>
</dbReference>